<dbReference type="Pfam" id="PF14579">
    <property type="entry name" value="HHH_6"/>
    <property type="match status" value="1"/>
</dbReference>
<dbReference type="Gene3D" id="1.10.150.870">
    <property type="match status" value="1"/>
</dbReference>
<dbReference type="GO" id="GO:0008408">
    <property type="term" value="F:3'-5' exonuclease activity"/>
    <property type="evidence" value="ECO:0007669"/>
    <property type="project" value="UniProtKB-UniRule"/>
</dbReference>
<dbReference type="Gene3D" id="1.10.150.700">
    <property type="entry name" value="PolC, middle finger domain"/>
    <property type="match status" value="1"/>
</dbReference>
<dbReference type="PANTHER" id="PTHR32294:SF5">
    <property type="entry name" value="DNA POLYMERASE III POLC-TYPE"/>
    <property type="match status" value="1"/>
</dbReference>
<evidence type="ECO:0000313" key="14">
    <source>
        <dbReference type="EMBL" id="VEU59820.1"/>
    </source>
</evidence>
<keyword evidence="9 11" id="KW-0239">DNA-directed DNA polymerase</keyword>
<dbReference type="InterPro" id="IPR013520">
    <property type="entry name" value="Ribonucl_H"/>
</dbReference>
<dbReference type="Gene3D" id="3.20.20.140">
    <property type="entry name" value="Metal-dependent hydrolases"/>
    <property type="match status" value="2"/>
</dbReference>
<evidence type="ECO:0000256" key="2">
    <source>
        <dbReference type="ARBA" id="ARBA00022490"/>
    </source>
</evidence>
<dbReference type="EC" id="2.7.7.7" evidence="11"/>
<dbReference type="InterPro" id="IPR012340">
    <property type="entry name" value="NA-bd_OB-fold"/>
</dbReference>
<comment type="function">
    <text evidence="1 11">Required for replicative DNA synthesis. This DNA polymerase also exhibits 3' to 5' exonuclease activity.</text>
</comment>
<accession>A0A449A6A7</accession>
<dbReference type="InterPro" id="IPR036397">
    <property type="entry name" value="RNaseH_sf"/>
</dbReference>
<evidence type="ECO:0000256" key="8">
    <source>
        <dbReference type="ARBA" id="ARBA00022839"/>
    </source>
</evidence>
<dbReference type="KEGG" id="mnu:NCTC10166_00806"/>
<dbReference type="RefSeq" id="WP_129720185.1">
    <property type="nucleotide sequence ID" value="NZ_LR214951.1"/>
</dbReference>
<dbReference type="InterPro" id="IPR006308">
    <property type="entry name" value="Pol_III_a_PolC-type_gram_pos"/>
</dbReference>
<comment type="similarity">
    <text evidence="11">Belongs to the DNA polymerase type-C family. PolC subfamily.</text>
</comment>
<dbReference type="OrthoDB" id="9804290at2"/>
<dbReference type="PANTHER" id="PTHR32294">
    <property type="entry name" value="DNA POLYMERASE III SUBUNIT ALPHA"/>
    <property type="match status" value="1"/>
</dbReference>
<evidence type="ECO:0000256" key="9">
    <source>
        <dbReference type="ARBA" id="ARBA00022932"/>
    </source>
</evidence>
<feature type="domain" description="Exonuclease" evidence="12">
    <location>
        <begin position="400"/>
        <end position="569"/>
    </location>
</feature>
<keyword evidence="3 11" id="KW-0808">Transferase</keyword>
<evidence type="ECO:0000256" key="7">
    <source>
        <dbReference type="ARBA" id="ARBA00022801"/>
    </source>
</evidence>
<dbReference type="EMBL" id="LR214951">
    <property type="protein sequence ID" value="VEU59820.1"/>
    <property type="molecule type" value="Genomic_DNA"/>
</dbReference>
<dbReference type="InterPro" id="IPR011708">
    <property type="entry name" value="DNA_pol3_alpha_NTPase_dom"/>
</dbReference>
<evidence type="ECO:0000256" key="4">
    <source>
        <dbReference type="ARBA" id="ARBA00022695"/>
    </source>
</evidence>
<dbReference type="Pfam" id="PF00929">
    <property type="entry name" value="RNase_T"/>
    <property type="match status" value="1"/>
</dbReference>
<dbReference type="Proteomes" id="UP000289440">
    <property type="component" value="Chromosome"/>
</dbReference>
<name>A0A449A6A7_9BACT</name>
<evidence type="ECO:0000256" key="1">
    <source>
        <dbReference type="ARBA" id="ARBA00003452"/>
    </source>
</evidence>
<dbReference type="Gene3D" id="3.30.1900.20">
    <property type="match status" value="1"/>
</dbReference>
<dbReference type="InterPro" id="IPR006054">
    <property type="entry name" value="DnaQ"/>
</dbReference>
<evidence type="ECO:0000256" key="3">
    <source>
        <dbReference type="ARBA" id="ARBA00022679"/>
    </source>
</evidence>
<dbReference type="FunFam" id="3.30.420.10:FF:000045">
    <property type="entry name" value="3'-5' exonuclease DinG"/>
    <property type="match status" value="1"/>
</dbReference>
<reference evidence="14 15" key="1">
    <citation type="submission" date="2019-01" db="EMBL/GenBank/DDBJ databases">
        <authorList>
            <consortium name="Pathogen Informatics"/>
        </authorList>
    </citation>
    <scope>NUCLEOTIDE SEQUENCE [LARGE SCALE GENOMIC DNA]</scope>
    <source>
        <strain evidence="14 15">NCTC10166</strain>
    </source>
</reference>
<gene>
    <name evidence="11 14" type="primary">polC</name>
    <name evidence="14" type="ORF">NCTC10166_00806</name>
</gene>
<dbReference type="NCBIfam" id="TIGR00573">
    <property type="entry name" value="dnaq"/>
    <property type="match status" value="1"/>
</dbReference>
<dbReference type="Pfam" id="PF17657">
    <property type="entry name" value="DNA_pol3_finger"/>
    <property type="match status" value="1"/>
</dbReference>
<protein>
    <recommendedName>
        <fullName evidence="11">DNA polymerase III PolC-type</fullName>
        <shortName evidence="11">PolIII</shortName>
        <ecNumber evidence="11">2.7.7.7</ecNumber>
    </recommendedName>
</protein>
<evidence type="ECO:0000313" key="15">
    <source>
        <dbReference type="Proteomes" id="UP000289440"/>
    </source>
</evidence>
<keyword evidence="15" id="KW-1185">Reference proteome</keyword>
<evidence type="ECO:0000256" key="10">
    <source>
        <dbReference type="ARBA" id="ARBA00049244"/>
    </source>
</evidence>
<evidence type="ECO:0000259" key="13">
    <source>
        <dbReference type="SMART" id="SM00481"/>
    </source>
</evidence>
<feature type="domain" description="Polymerase/histidinol phosphatase N-terminal" evidence="13">
    <location>
        <begin position="315"/>
        <end position="382"/>
    </location>
</feature>
<proteinExistence type="inferred from homology"/>
<dbReference type="SUPFAM" id="SSF53098">
    <property type="entry name" value="Ribonuclease H-like"/>
    <property type="match status" value="1"/>
</dbReference>
<dbReference type="InterPro" id="IPR029460">
    <property type="entry name" value="DNAPol_HHH"/>
</dbReference>
<dbReference type="GO" id="GO:0003887">
    <property type="term" value="F:DNA-directed DNA polymerase activity"/>
    <property type="evidence" value="ECO:0007669"/>
    <property type="project" value="UniProtKB-UniRule"/>
</dbReference>
<dbReference type="InterPro" id="IPR004805">
    <property type="entry name" value="DnaE2/DnaE/PolC"/>
</dbReference>
<comment type="subcellular location">
    <subcellularLocation>
        <location evidence="11">Cytoplasm</location>
    </subcellularLocation>
</comment>
<dbReference type="GO" id="GO:0003677">
    <property type="term" value="F:DNA binding"/>
    <property type="evidence" value="ECO:0007669"/>
    <property type="project" value="UniProtKB-UniRule"/>
</dbReference>
<keyword evidence="8 11" id="KW-0269">Exonuclease</keyword>
<dbReference type="InterPro" id="IPR044923">
    <property type="entry name" value="PolC_middle_finger_sf"/>
</dbReference>
<dbReference type="InterPro" id="IPR040982">
    <property type="entry name" value="DNA_pol3_finger"/>
</dbReference>
<evidence type="ECO:0000256" key="6">
    <source>
        <dbReference type="ARBA" id="ARBA00022722"/>
    </source>
</evidence>
<dbReference type="Gene3D" id="3.30.420.10">
    <property type="entry name" value="Ribonuclease H-like superfamily/Ribonuclease H"/>
    <property type="match status" value="1"/>
</dbReference>
<dbReference type="Gene3D" id="2.40.50.140">
    <property type="entry name" value="Nucleic acid-binding proteins"/>
    <property type="match status" value="1"/>
</dbReference>
<dbReference type="InterPro" id="IPR012337">
    <property type="entry name" value="RNaseH-like_sf"/>
</dbReference>
<dbReference type="SMART" id="SM00481">
    <property type="entry name" value="POLIIIAc"/>
    <property type="match status" value="1"/>
</dbReference>
<keyword evidence="4 11" id="KW-0548">Nucleotidyltransferase</keyword>
<dbReference type="NCBIfam" id="TIGR01405">
    <property type="entry name" value="polC_Gram_pos"/>
    <property type="match status" value="1"/>
</dbReference>
<dbReference type="InterPro" id="IPR016195">
    <property type="entry name" value="Pol/histidinol_Pase-like"/>
</dbReference>
<dbReference type="GO" id="GO:0005737">
    <property type="term" value="C:cytoplasm"/>
    <property type="evidence" value="ECO:0007669"/>
    <property type="project" value="UniProtKB-SubCell"/>
</dbReference>
<dbReference type="SUPFAM" id="SSF89550">
    <property type="entry name" value="PHP domain-like"/>
    <property type="match status" value="1"/>
</dbReference>
<keyword evidence="7 11" id="KW-0378">Hydrolase</keyword>
<dbReference type="InterPro" id="IPR004013">
    <property type="entry name" value="PHP_dom"/>
</dbReference>
<evidence type="ECO:0000259" key="12">
    <source>
        <dbReference type="SMART" id="SM00479"/>
    </source>
</evidence>
<sequence length="1436" mass="165476">MDIGFKKFCLEINFEYTKEFEKVSVKEVKKENDIYIVFLKFNQLLDIFLFKKFYFKVRQHTNIHFEIYIELFDDSKKNIYIQNYFDFAYLLATEKEFNFLENKKNIFENDKLIIFFDSILEENNFIQSKDKVLFYLKQWGFNKLVVETKINTKNDQKKIEEKKNIELQEQKIQEKLQHQTSSSNNYENKKNFFNSYNKYNSFVELEIEEVYTTDEINVSLKGEIFKKETKETKSGLWITIMSITNYVEAVKIKIFSRTDAEKNKVNSFKIGDKIIAQGILENDDFTKSKILNSKNITVLNIKDEIPQDLETNKRVEFYAKTNMSTMDGLANIEQYVKRAEEFGHQAIGIADLNSVQNFPKFYDVSKKFKVKPIYGSSFNALNSDLSAIINSDDRNLASSRYIIFDLETTGLTAKFHEIIEFGAVILENKKLVETIQFFIKPTKPIPKQITDLTNITNEDVENAISQEEGIKKIREILSSGIAVAHNAFQFDINVVNEKIYAFNLEELKTPVIDTLVLNHILFPNRKRNDLENIAQKLNINFDSTLNHRADYDAKILAQIWLVYLEQLEKNNVFTGKDLAQFTYPTIFSHYSKNDRNEMSIYVKNQKGLKELFKLISLSSIDNFYGGPKLFIDKLPKSENLFFASGSTTSRIIHKLIYGTTKSLIDEIKYYDVIFIPPPRAFSHLVKRQIITLNNVKKALKNLIENAKKLNKIVIAISDCKYLDVKDKIFHEIYINAKGLGGLRHYLYDRRDKDPDYPLQNYLSTTEMYKEFQFVGDVKIIEEIVVTNSAILANQIQPVEVIKKDLYSPTFDNSKENLKQLVYKTARNIYGETLPQIVEERLAKELVPIMEHGFHVVYWISHKLVSKAKNDGHLVGSRGSVGSSLVATMAGITEVNPLVPHYICKKCKFSEFFEDGTYQSGFDLPDKNCPNCSTALTKEGQTILFETFLGFNADKVPDIDLNFSGEYQPILQEEIKKMFGENKAFKAGTVLSNKEKTIYGYIKSHLEITNKTLSPEFMDFLSKKASGTKRTTGQHPGGVIIIPKEYDIEDFTPINYPANDTSSNWKTTHFDYDALHDNLLKLDILGHDDPTAIEMLEKLTNIKASDIPTSDPKIVSLFSSTEALGIKPSDIFNETTGAMGIPEFGTSFVRGMLKSAKVNSFADLVAISGLSHGTDVWTNNADRLIKELKLSFRDIVSCRDDIMVFLIQKGIKPYLAFQITENVRKGKSVSPENEKILRDNQIPEWYIESMKKIKYLFPKAHAVAYVMMAWRIAYFKLYHPLEYYATYFTTRADVIDIETLISGEEFVANRINELNKKKNNAKGAELKVKEKELIPILLIAKEMFARGYKVENVSLKNSKAKTWIINHDNKSLIPPFISIDGLGEVVATTLEKERNEKFFTSIQDLKKRVSLNKTLFEKLVEMKVIENLKESDQFALF</sequence>
<dbReference type="NCBIfam" id="NF001688">
    <property type="entry name" value="PRK00448.1"/>
    <property type="match status" value="1"/>
</dbReference>
<keyword evidence="6 11" id="KW-0540">Nuclease</keyword>
<dbReference type="Gene3D" id="6.10.140.1510">
    <property type="match status" value="1"/>
</dbReference>
<dbReference type="Pfam" id="PF02811">
    <property type="entry name" value="PHP"/>
    <property type="match status" value="1"/>
</dbReference>
<keyword evidence="2 11" id="KW-0963">Cytoplasm</keyword>
<dbReference type="Pfam" id="PF07733">
    <property type="entry name" value="DNA_pol3_alpha"/>
    <property type="match status" value="1"/>
</dbReference>
<dbReference type="CDD" id="cd06127">
    <property type="entry name" value="DEDDh"/>
    <property type="match status" value="1"/>
</dbReference>
<dbReference type="GO" id="GO:0006261">
    <property type="term" value="P:DNA-templated DNA replication"/>
    <property type="evidence" value="ECO:0007669"/>
    <property type="project" value="UniProtKB-UniRule"/>
</dbReference>
<dbReference type="HAMAP" id="MF_00356">
    <property type="entry name" value="DNApol_PolC"/>
    <property type="match status" value="1"/>
</dbReference>
<keyword evidence="5 11" id="KW-0235">DNA replication</keyword>
<dbReference type="SMART" id="SM00479">
    <property type="entry name" value="EXOIII"/>
    <property type="match status" value="1"/>
</dbReference>
<comment type="catalytic activity">
    <reaction evidence="10 11">
        <text>DNA(n) + a 2'-deoxyribonucleoside 5'-triphosphate = DNA(n+1) + diphosphate</text>
        <dbReference type="Rhea" id="RHEA:22508"/>
        <dbReference type="Rhea" id="RHEA-COMP:17339"/>
        <dbReference type="Rhea" id="RHEA-COMP:17340"/>
        <dbReference type="ChEBI" id="CHEBI:33019"/>
        <dbReference type="ChEBI" id="CHEBI:61560"/>
        <dbReference type="ChEBI" id="CHEBI:173112"/>
        <dbReference type="EC" id="2.7.7.7"/>
    </reaction>
</comment>
<organism evidence="14 15">
    <name type="scientific">Mesomycoplasma neurolyticum</name>
    <dbReference type="NCBI Taxonomy" id="2120"/>
    <lineage>
        <taxon>Bacteria</taxon>
        <taxon>Bacillati</taxon>
        <taxon>Mycoplasmatota</taxon>
        <taxon>Mycoplasmoidales</taxon>
        <taxon>Metamycoplasmataceae</taxon>
        <taxon>Mesomycoplasma</taxon>
    </lineage>
</organism>
<evidence type="ECO:0000256" key="11">
    <source>
        <dbReference type="HAMAP-Rule" id="MF_00356"/>
    </source>
</evidence>
<evidence type="ECO:0000256" key="5">
    <source>
        <dbReference type="ARBA" id="ARBA00022705"/>
    </source>
</evidence>
<dbReference type="InterPro" id="IPR003141">
    <property type="entry name" value="Pol/His_phosphatase_N"/>
</dbReference>